<reference evidence="4" key="1">
    <citation type="submission" date="2021-01" db="EMBL/GenBank/DDBJ databases">
        <authorList>
            <person name="Corre E."/>
            <person name="Pelletier E."/>
            <person name="Niang G."/>
            <person name="Scheremetjew M."/>
            <person name="Finn R."/>
            <person name="Kale V."/>
            <person name="Holt S."/>
            <person name="Cochrane G."/>
            <person name="Meng A."/>
            <person name="Brown T."/>
            <person name="Cohen L."/>
        </authorList>
    </citation>
    <scope>NUCLEOTIDE SEQUENCE</scope>
    <source>
        <strain evidence="4">OF101</strain>
    </source>
</reference>
<accession>A0A7S1WNS6</accession>
<evidence type="ECO:0000313" key="4">
    <source>
        <dbReference type="EMBL" id="CAD9178863.1"/>
    </source>
</evidence>
<dbReference type="GO" id="GO:0031543">
    <property type="term" value="F:peptidyl-proline dioxygenase activity"/>
    <property type="evidence" value="ECO:0007669"/>
    <property type="project" value="TreeGrafter"/>
</dbReference>
<proteinExistence type="predicted"/>
<gene>
    <name evidence="4" type="ORF">ACAT0790_LOCUS55635</name>
</gene>
<dbReference type="EMBL" id="HBGE01093417">
    <property type="protein sequence ID" value="CAD9178863.1"/>
    <property type="molecule type" value="Transcribed_RNA"/>
</dbReference>
<dbReference type="PANTHER" id="PTHR12907">
    <property type="entry name" value="EGL NINE HOMOLOG-RELATED"/>
    <property type="match status" value="1"/>
</dbReference>
<dbReference type="Pfam" id="PF13640">
    <property type="entry name" value="2OG-FeII_Oxy_3"/>
    <property type="match status" value="1"/>
</dbReference>
<name>A0A7S1WNS6_ALECA</name>
<feature type="compositionally biased region" description="Basic and acidic residues" evidence="2">
    <location>
        <begin position="1"/>
        <end position="15"/>
    </location>
</feature>
<dbReference type="Gene3D" id="2.60.120.620">
    <property type="entry name" value="q2cbj1_9rhob like domain"/>
    <property type="match status" value="1"/>
</dbReference>
<dbReference type="InterPro" id="IPR051559">
    <property type="entry name" value="HIF_prolyl_hydroxylases"/>
</dbReference>
<dbReference type="AlphaFoldDB" id="A0A7S1WNS6"/>
<dbReference type="GO" id="GO:0071456">
    <property type="term" value="P:cellular response to hypoxia"/>
    <property type="evidence" value="ECO:0007669"/>
    <property type="project" value="TreeGrafter"/>
</dbReference>
<organism evidence="4">
    <name type="scientific">Alexandrium catenella</name>
    <name type="common">Red tide dinoflagellate</name>
    <name type="synonym">Gonyaulax catenella</name>
    <dbReference type="NCBI Taxonomy" id="2925"/>
    <lineage>
        <taxon>Eukaryota</taxon>
        <taxon>Sar</taxon>
        <taxon>Alveolata</taxon>
        <taxon>Dinophyceae</taxon>
        <taxon>Gonyaulacales</taxon>
        <taxon>Pyrocystaceae</taxon>
        <taxon>Alexandrium</taxon>
    </lineage>
</organism>
<evidence type="ECO:0000259" key="3">
    <source>
        <dbReference type="Pfam" id="PF13640"/>
    </source>
</evidence>
<keyword evidence="1" id="KW-0847">Vitamin C</keyword>
<dbReference type="InterPro" id="IPR044862">
    <property type="entry name" value="Pro_4_hyd_alph_FE2OG_OXY"/>
</dbReference>
<feature type="region of interest" description="Disordered" evidence="2">
    <location>
        <begin position="1"/>
        <end position="32"/>
    </location>
</feature>
<dbReference type="PANTHER" id="PTHR12907:SF26">
    <property type="entry name" value="HIF PROLYL HYDROXYLASE, ISOFORM C"/>
    <property type="match status" value="1"/>
</dbReference>
<dbReference type="GO" id="GO:0008198">
    <property type="term" value="F:ferrous iron binding"/>
    <property type="evidence" value="ECO:0007669"/>
    <property type="project" value="TreeGrafter"/>
</dbReference>
<dbReference type="GO" id="GO:0031418">
    <property type="term" value="F:L-ascorbic acid binding"/>
    <property type="evidence" value="ECO:0007669"/>
    <property type="project" value="UniProtKB-KW"/>
</dbReference>
<evidence type="ECO:0000256" key="2">
    <source>
        <dbReference type="SAM" id="MobiDB-lite"/>
    </source>
</evidence>
<protein>
    <recommendedName>
        <fullName evidence="3">Prolyl 4-hydroxylase alpha subunit Fe(2+) 2OG dioxygenase domain-containing protein</fullName>
    </recommendedName>
</protein>
<feature type="domain" description="Prolyl 4-hydroxylase alpha subunit Fe(2+) 2OG dioxygenase" evidence="3">
    <location>
        <begin position="178"/>
        <end position="292"/>
    </location>
</feature>
<sequence>MSKETKDKEKSEKIKTKASKGPMRYNDGDEAPIARCFGEQGNDFDIRMRDEADGVKAAEKIVKVIKDNGICLVEANAPVELLQAACDEAEQLWEDGHFSPPLRITGDRAMLEAELWRHALADEEKVFWLKGQDESAKTKHMMNALKLLGGNIADFCGGLAQLLKRDLGIEFDRHGHAMLSCYTGDRQYSLHLDNLHGDEDDDRAMPDNGMRLTCTYFINVHWDPAEGSAAGGLDFHLTKPGEPPETMAAARKAPKLRIAPHADTMAVYLSERMAHQVIKTEGSSKWFAITLWSLNAKAMDQMGKKLLALRRQAAPKQEEDSDID</sequence>
<evidence type="ECO:0000256" key="1">
    <source>
        <dbReference type="ARBA" id="ARBA00022896"/>
    </source>
</evidence>